<dbReference type="AlphaFoldDB" id="A0A3N4IYC4"/>
<sequence length="144" mass="15912">MAVSAREKLLGAEPPAMISNLQNLADIVGEVEIYLDSVGKLGKAVATCQRSLEVGLGDTEEYGRRMVCFIFMKLYDGGSRESTRKEKAKEKKWEQEAATGGWCAGVMAIITVGARNYWCVKYITSGAHFPVLPWVLLSFFFPLP</sequence>
<dbReference type="Proteomes" id="UP000276215">
    <property type="component" value="Unassembled WGS sequence"/>
</dbReference>
<dbReference type="STRING" id="1336337.A0A3N4IYC4"/>
<accession>A0A3N4IYC4</accession>
<reference evidence="1 2" key="1">
    <citation type="journal article" date="2018" name="Nat. Ecol. Evol.">
        <title>Pezizomycetes genomes reveal the molecular basis of ectomycorrhizal truffle lifestyle.</title>
        <authorList>
            <person name="Murat C."/>
            <person name="Payen T."/>
            <person name="Noel B."/>
            <person name="Kuo A."/>
            <person name="Morin E."/>
            <person name="Chen J."/>
            <person name="Kohler A."/>
            <person name="Krizsan K."/>
            <person name="Balestrini R."/>
            <person name="Da Silva C."/>
            <person name="Montanini B."/>
            <person name="Hainaut M."/>
            <person name="Levati E."/>
            <person name="Barry K.W."/>
            <person name="Belfiori B."/>
            <person name="Cichocki N."/>
            <person name="Clum A."/>
            <person name="Dockter R.B."/>
            <person name="Fauchery L."/>
            <person name="Guy J."/>
            <person name="Iotti M."/>
            <person name="Le Tacon F."/>
            <person name="Lindquist E.A."/>
            <person name="Lipzen A."/>
            <person name="Malagnac F."/>
            <person name="Mello A."/>
            <person name="Molinier V."/>
            <person name="Miyauchi S."/>
            <person name="Poulain J."/>
            <person name="Riccioni C."/>
            <person name="Rubini A."/>
            <person name="Sitrit Y."/>
            <person name="Splivallo R."/>
            <person name="Traeger S."/>
            <person name="Wang M."/>
            <person name="Zifcakova L."/>
            <person name="Wipf D."/>
            <person name="Zambonelli A."/>
            <person name="Paolocci F."/>
            <person name="Nowrousian M."/>
            <person name="Ottonello S."/>
            <person name="Baldrian P."/>
            <person name="Spatafora J.W."/>
            <person name="Henrissat B."/>
            <person name="Nagy L.G."/>
            <person name="Aury J.M."/>
            <person name="Wincker P."/>
            <person name="Grigoriev I.V."/>
            <person name="Bonfante P."/>
            <person name="Martin F.M."/>
        </authorList>
    </citation>
    <scope>NUCLEOTIDE SEQUENCE [LARGE SCALE GENOMIC DNA]</scope>
    <source>
        <strain evidence="1 2">120613-1</strain>
    </source>
</reference>
<evidence type="ECO:0000313" key="1">
    <source>
        <dbReference type="EMBL" id="RPA89321.1"/>
    </source>
</evidence>
<protein>
    <submittedName>
        <fullName evidence="1">Uncharacterized protein</fullName>
    </submittedName>
</protein>
<evidence type="ECO:0000313" key="2">
    <source>
        <dbReference type="Proteomes" id="UP000276215"/>
    </source>
</evidence>
<keyword evidence="2" id="KW-1185">Reference proteome</keyword>
<proteinExistence type="predicted"/>
<dbReference type="EMBL" id="ML120589">
    <property type="protein sequence ID" value="RPA89321.1"/>
    <property type="molecule type" value="Genomic_DNA"/>
</dbReference>
<gene>
    <name evidence="1" type="ORF">L873DRAFT_668454</name>
</gene>
<name>A0A3N4IYC4_9PEZI</name>
<organism evidence="1 2">
    <name type="scientific">Choiromyces venosus 120613-1</name>
    <dbReference type="NCBI Taxonomy" id="1336337"/>
    <lineage>
        <taxon>Eukaryota</taxon>
        <taxon>Fungi</taxon>
        <taxon>Dikarya</taxon>
        <taxon>Ascomycota</taxon>
        <taxon>Pezizomycotina</taxon>
        <taxon>Pezizomycetes</taxon>
        <taxon>Pezizales</taxon>
        <taxon>Tuberaceae</taxon>
        <taxon>Choiromyces</taxon>
    </lineage>
</organism>